<dbReference type="PANTHER" id="PTHR11895:SF176">
    <property type="entry name" value="AMIDASE AMID-RELATED"/>
    <property type="match status" value="1"/>
</dbReference>
<name>A0A8J4M363_9BACL</name>
<reference evidence="2" key="1">
    <citation type="submission" date="2021-04" db="EMBL/GenBank/DDBJ databases">
        <title>Draft genome sequence of Xylanibacillus composti strain K13.</title>
        <authorList>
            <person name="Uke A."/>
            <person name="Chhe C."/>
            <person name="Baramee S."/>
            <person name="Kosugi A."/>
        </authorList>
    </citation>
    <scope>NUCLEOTIDE SEQUENCE</scope>
    <source>
        <strain evidence="2">K13</strain>
    </source>
</reference>
<dbReference type="InterPro" id="IPR023631">
    <property type="entry name" value="Amidase_dom"/>
</dbReference>
<evidence type="ECO:0000313" key="3">
    <source>
        <dbReference type="Proteomes" id="UP000677918"/>
    </source>
</evidence>
<gene>
    <name evidence="2" type="ORF">XYCOK13_32980</name>
</gene>
<dbReference type="Pfam" id="PF01425">
    <property type="entry name" value="Amidase"/>
    <property type="match status" value="2"/>
</dbReference>
<feature type="domain" description="Amidase" evidence="1">
    <location>
        <begin position="323"/>
        <end position="399"/>
    </location>
</feature>
<dbReference type="InterPro" id="IPR000120">
    <property type="entry name" value="Amidase"/>
</dbReference>
<dbReference type="GO" id="GO:0003824">
    <property type="term" value="F:catalytic activity"/>
    <property type="evidence" value="ECO:0007669"/>
    <property type="project" value="InterPro"/>
</dbReference>
<protein>
    <recommendedName>
        <fullName evidence="1">Amidase domain-containing protein</fullName>
    </recommendedName>
</protein>
<comment type="caution">
    <text evidence="2">The sequence shown here is derived from an EMBL/GenBank/DDBJ whole genome shotgun (WGS) entry which is preliminary data.</text>
</comment>
<sequence>MPIARSELMTLTQASELIRLKQISPVELVQECLSVIANMNQTLRAFITVLAEQALNDARKAESEIMSGGWKGQLHGIPIGIKDFYDTAGIPTTAGFIHFSNRIPDKDAVVVSLIRRAGGIIIGKTNMHELGMGTTSVASHVGSVRNPWNIDYAAGGSSGGSAAAVVTGMCYATVDTDAVGSCRIPAACCGVTGFKATYGLLSTVGILEGEPVDEFILHVAHGAVMCRSVEDTAVLLNALSEKNQSLEKEPAQQHIDKPYTIERRRARIGVVRNYRASNEVRDVFTKAADMLMSLDYDVKEVDAPIEPNVDLPQIHNIRAEVSRTLFRDVDVLLLPTTTDITPTIEQALSGGPTSISAENTFFANYYGLPAISIPCGFSGNGLPLGLQVVSQMHNENTVLAVANDFQQHTDWHRQFSNSRL</sequence>
<keyword evidence="3" id="KW-1185">Reference proteome</keyword>
<dbReference type="Gene3D" id="3.90.1300.10">
    <property type="entry name" value="Amidase signature (AS) domain"/>
    <property type="match status" value="2"/>
</dbReference>
<dbReference type="AlphaFoldDB" id="A0A8J4M363"/>
<dbReference type="RefSeq" id="WP_213413293.1">
    <property type="nucleotide sequence ID" value="NZ_BOVK01000049.1"/>
</dbReference>
<dbReference type="SUPFAM" id="SSF75304">
    <property type="entry name" value="Amidase signature (AS) enzymes"/>
    <property type="match status" value="1"/>
</dbReference>
<dbReference type="PANTHER" id="PTHR11895">
    <property type="entry name" value="TRANSAMIDASE"/>
    <property type="match status" value="1"/>
</dbReference>
<dbReference type="Proteomes" id="UP000677918">
    <property type="component" value="Unassembled WGS sequence"/>
</dbReference>
<dbReference type="EMBL" id="BOVK01000049">
    <property type="protein sequence ID" value="GIQ70474.1"/>
    <property type="molecule type" value="Genomic_DNA"/>
</dbReference>
<dbReference type="InterPro" id="IPR036928">
    <property type="entry name" value="AS_sf"/>
</dbReference>
<organism evidence="2 3">
    <name type="scientific">Xylanibacillus composti</name>
    <dbReference type="NCBI Taxonomy" id="1572762"/>
    <lineage>
        <taxon>Bacteria</taxon>
        <taxon>Bacillati</taxon>
        <taxon>Bacillota</taxon>
        <taxon>Bacilli</taxon>
        <taxon>Bacillales</taxon>
        <taxon>Paenibacillaceae</taxon>
        <taxon>Xylanibacillus</taxon>
    </lineage>
</organism>
<proteinExistence type="predicted"/>
<evidence type="ECO:0000313" key="2">
    <source>
        <dbReference type="EMBL" id="GIQ70474.1"/>
    </source>
</evidence>
<feature type="domain" description="Amidase" evidence="1">
    <location>
        <begin position="27"/>
        <end position="306"/>
    </location>
</feature>
<evidence type="ECO:0000259" key="1">
    <source>
        <dbReference type="Pfam" id="PF01425"/>
    </source>
</evidence>
<accession>A0A8J4M363</accession>